<dbReference type="NCBIfam" id="NF006745">
    <property type="entry name" value="PRK09270.1-4"/>
    <property type="match status" value="1"/>
</dbReference>
<dbReference type="EMBL" id="JAFREL020000004">
    <property type="protein sequence ID" value="MEO1772288.1"/>
    <property type="molecule type" value="Genomic_DNA"/>
</dbReference>
<accession>A0ABV0EXD4</accession>
<reference evidence="1 2" key="1">
    <citation type="submission" date="2021-03" db="EMBL/GenBank/DDBJ databases">
        <authorList>
            <person name="Gilmore M.S."/>
            <person name="Schwartzman J."/>
            <person name="Van Tyne D."/>
            <person name="Martin M."/>
            <person name="Earl A.M."/>
            <person name="Manson A.L."/>
            <person name="Straub T."/>
            <person name="Salamzade R."/>
            <person name="Saavedra J."/>
            <person name="Lebreton F."/>
            <person name="Prichula J."/>
            <person name="Schaufler K."/>
            <person name="Gaca A."/>
            <person name="Sgardioli B."/>
            <person name="Wagenaar J."/>
            <person name="Strong T."/>
        </authorList>
    </citation>
    <scope>NUCLEOTIDE SEQUENCE [LARGE SCALE GENOMIC DNA]</scope>
    <source>
        <strain evidence="1 2">665A</strain>
    </source>
</reference>
<proteinExistence type="predicted"/>
<dbReference type="Gene3D" id="3.40.50.300">
    <property type="entry name" value="P-loop containing nucleotide triphosphate hydrolases"/>
    <property type="match status" value="1"/>
</dbReference>
<keyword evidence="2" id="KW-1185">Reference proteome</keyword>
<comment type="caution">
    <text evidence="1">The sequence shown here is derived from an EMBL/GenBank/DDBJ whole genome shotgun (WGS) entry which is preliminary data.</text>
</comment>
<dbReference type="SUPFAM" id="SSF52540">
    <property type="entry name" value="P-loop containing nucleoside triphosphate hydrolases"/>
    <property type="match status" value="1"/>
</dbReference>
<organism evidence="1 2">
    <name type="scientific">Candidatus Enterococcus ferrettii</name>
    <dbReference type="NCBI Taxonomy" id="2815324"/>
    <lineage>
        <taxon>Bacteria</taxon>
        <taxon>Bacillati</taxon>
        <taxon>Bacillota</taxon>
        <taxon>Bacilli</taxon>
        <taxon>Lactobacillales</taxon>
        <taxon>Enterococcaceae</taxon>
        <taxon>Enterococcus</taxon>
    </lineage>
</organism>
<protein>
    <submittedName>
        <fullName evidence="1">Uncharacterized protein</fullName>
    </submittedName>
</protein>
<dbReference type="PANTHER" id="PTHR10285">
    <property type="entry name" value="URIDINE KINASE"/>
    <property type="match status" value="1"/>
</dbReference>
<dbReference type="RefSeq" id="WP_207701815.1">
    <property type="nucleotide sequence ID" value="NZ_JAFREL020000004.1"/>
</dbReference>
<dbReference type="InterPro" id="IPR027417">
    <property type="entry name" value="P-loop_NTPase"/>
</dbReference>
<gene>
    <name evidence="1" type="ORF">JZO67_004270</name>
</gene>
<evidence type="ECO:0000313" key="1">
    <source>
        <dbReference type="EMBL" id="MEO1772288.1"/>
    </source>
</evidence>
<dbReference type="Proteomes" id="UP000664357">
    <property type="component" value="Unassembled WGS sequence"/>
</dbReference>
<sequence length="252" mass="29292">MKTYQLTVNDLIIDADFDEENIAAIFHPLLKKWTELQRTQKQRIFVFLAAPPGCGKTTLALFLEQLSKKCSDYTPIQTLGLDGFHYEQAYLNSHEADIDGQVVPMKDYKGHPSTFNVPMLLKKLTEARLEDNKWPIYSRKLHDVIHDQVQLTEKIILLEGNYLLLDEAPWNQLHEYGADRVFLYADAAVLEERLIKRKMQGGLSYEKARIFYERSDKRNVEIALANDRSAETILYVEKGVFHPVEFEKEREV</sequence>
<reference evidence="1 2" key="2">
    <citation type="submission" date="2024-02" db="EMBL/GenBank/DDBJ databases">
        <title>The Genome Sequence of Enterococcus sp. DIV0159.</title>
        <authorList>
            <person name="Earl A."/>
            <person name="Manson A."/>
            <person name="Gilmore M."/>
            <person name="Sanders J."/>
            <person name="Shea T."/>
            <person name="Howe W."/>
            <person name="Livny J."/>
            <person name="Cuomo C."/>
            <person name="Neafsey D."/>
            <person name="Birren B."/>
        </authorList>
    </citation>
    <scope>NUCLEOTIDE SEQUENCE [LARGE SCALE GENOMIC DNA]</scope>
    <source>
        <strain evidence="1 2">665A</strain>
    </source>
</reference>
<name>A0ABV0EXD4_9ENTE</name>
<evidence type="ECO:0000313" key="2">
    <source>
        <dbReference type="Proteomes" id="UP000664357"/>
    </source>
</evidence>